<organism evidence="1 2">
    <name type="scientific">Brachionus calyciflorus</name>
    <dbReference type="NCBI Taxonomy" id="104777"/>
    <lineage>
        <taxon>Eukaryota</taxon>
        <taxon>Metazoa</taxon>
        <taxon>Spiralia</taxon>
        <taxon>Gnathifera</taxon>
        <taxon>Rotifera</taxon>
        <taxon>Eurotatoria</taxon>
        <taxon>Monogononta</taxon>
        <taxon>Pseudotrocha</taxon>
        <taxon>Ploima</taxon>
        <taxon>Brachionidae</taxon>
        <taxon>Brachionus</taxon>
    </lineage>
</organism>
<dbReference type="Gene3D" id="2.60.120.620">
    <property type="entry name" value="q2cbj1_9rhob like domain"/>
    <property type="match status" value="1"/>
</dbReference>
<reference evidence="1" key="1">
    <citation type="submission" date="2021-02" db="EMBL/GenBank/DDBJ databases">
        <authorList>
            <person name="Nowell W R."/>
        </authorList>
    </citation>
    <scope>NUCLEOTIDE SEQUENCE</scope>
    <source>
        <strain evidence="1">Ploen Becks lab</strain>
    </source>
</reference>
<dbReference type="PANTHER" id="PTHR33099">
    <property type="entry name" value="FE2OG DIOXYGENASE DOMAIN-CONTAINING PROTEIN"/>
    <property type="match status" value="1"/>
</dbReference>
<protein>
    <submittedName>
        <fullName evidence="1">Uncharacterized protein</fullName>
    </submittedName>
</protein>
<proteinExistence type="predicted"/>
<name>A0A813QKT4_9BILA</name>
<dbReference type="EMBL" id="CAJNOC010000496">
    <property type="protein sequence ID" value="CAF0768489.1"/>
    <property type="molecule type" value="Genomic_DNA"/>
</dbReference>
<gene>
    <name evidence="1" type="ORF">OXX778_LOCUS4823</name>
</gene>
<dbReference type="AlphaFoldDB" id="A0A813QKT4"/>
<comment type="caution">
    <text evidence="1">The sequence shown here is derived from an EMBL/GenBank/DDBJ whole genome shotgun (WGS) entry which is preliminary data.</text>
</comment>
<dbReference type="Proteomes" id="UP000663879">
    <property type="component" value="Unassembled WGS sequence"/>
</dbReference>
<accession>A0A813QKT4</accession>
<dbReference type="PANTHER" id="PTHR33099:SF7">
    <property type="entry name" value="MYND-TYPE DOMAIN-CONTAINING PROTEIN"/>
    <property type="match status" value="1"/>
</dbReference>
<evidence type="ECO:0000313" key="1">
    <source>
        <dbReference type="EMBL" id="CAF0768489.1"/>
    </source>
</evidence>
<keyword evidence="2" id="KW-1185">Reference proteome</keyword>
<evidence type="ECO:0000313" key="2">
    <source>
        <dbReference type="Proteomes" id="UP000663879"/>
    </source>
</evidence>
<sequence>MDQEESFVMTEGLAQINENDNLLVNELNRILETLNKSSNYSVSGEAIEFNFNPNIEIEKFGSLNYPVSESQADQLINYCDQVQCSDNFETLDDQILQNVYQIDQCRIQINNQEWNEKLQILVDRVTRQLGCLSKCQAKLNKMLLFKTGAHISKHRNMEKKEKNFATLILDLPCGYTGGELILYENEKRSEKVIGFEHTVEKINFIAHYADLENEFAQVKSGYRLILVYSIYWTEENADNDFVEKKVENLSEIISGFNSDEYRIGILLDHNYPIGCFTSNGIRALTGIDFNRYHLLNKANELLPEDKKLNFYIAHASYETSAIDISGAYLGYESDDSIESTFDPDFPYEWKIFDIDSQIKEVYDSKGNVYNTRNDLFFNRKSFLRFESFTHLIDPTTGDSKIDLDDLKNWGENVEYDFKGFNGDSGPFLTALYHKYILVILNKSFAFESSLVTNLNYAVNMIYDSIDSQINIDHVSCLLEALENGCIHSECWIKLIKIITKLNDLTSARHLIYCITDPNIEYSFELAKLVQNYGYGSLEDILTEVIQSEAKKQSILFSCNFVQDLLRLGMDEDAYKFFKETVLYFAKMQKDKPLKSKIVKQFATVFGLFVQRDETLKDLHQDFVDLTNKRIDFLREKLLEKPEITWCMPDANFPKHPKVEEFFHGSEREFEYKDIQEKGKAINFIAKYGAYQKGYSCEMDLISSKTGPIIKVVKNREIFRKIEKEFKSYEDELEKLMAI</sequence>
<dbReference type="OrthoDB" id="5986521at2759"/>